<protein>
    <recommendedName>
        <fullName evidence="2">DRBM domain-containing protein</fullName>
    </recommendedName>
</protein>
<evidence type="ECO:0000313" key="4">
    <source>
        <dbReference type="Proteomes" id="UP000077266"/>
    </source>
</evidence>
<reference evidence="3 4" key="1">
    <citation type="journal article" date="2016" name="Mol. Biol. Evol.">
        <title>Comparative Genomics of Early-Diverging Mushroom-Forming Fungi Provides Insights into the Origins of Lignocellulose Decay Capabilities.</title>
        <authorList>
            <person name="Nagy L.G."/>
            <person name="Riley R."/>
            <person name="Tritt A."/>
            <person name="Adam C."/>
            <person name="Daum C."/>
            <person name="Floudas D."/>
            <person name="Sun H."/>
            <person name="Yadav J.S."/>
            <person name="Pangilinan J."/>
            <person name="Larsson K.H."/>
            <person name="Matsuura K."/>
            <person name="Barry K."/>
            <person name="Labutti K."/>
            <person name="Kuo R."/>
            <person name="Ohm R.A."/>
            <person name="Bhattacharya S.S."/>
            <person name="Shirouzu T."/>
            <person name="Yoshinaga Y."/>
            <person name="Martin F.M."/>
            <person name="Grigoriev I.V."/>
            <person name="Hibbett D.S."/>
        </authorList>
    </citation>
    <scope>NUCLEOTIDE SEQUENCE [LARGE SCALE GENOMIC DNA]</scope>
    <source>
        <strain evidence="3 4">HHB12029</strain>
    </source>
</reference>
<gene>
    <name evidence="3" type="ORF">EXIGLDRAFT_755874</name>
</gene>
<feature type="domain" description="DRBM" evidence="2">
    <location>
        <begin position="13"/>
        <end position="84"/>
    </location>
</feature>
<dbReference type="InParanoid" id="A0A165BPV9"/>
<dbReference type="GO" id="GO:0003723">
    <property type="term" value="F:RNA binding"/>
    <property type="evidence" value="ECO:0007669"/>
    <property type="project" value="UniProtKB-UniRule"/>
</dbReference>
<evidence type="ECO:0000256" key="1">
    <source>
        <dbReference type="PROSITE-ProRule" id="PRU00266"/>
    </source>
</evidence>
<dbReference type="AlphaFoldDB" id="A0A165BPV9"/>
<organism evidence="3 4">
    <name type="scientific">Exidia glandulosa HHB12029</name>
    <dbReference type="NCBI Taxonomy" id="1314781"/>
    <lineage>
        <taxon>Eukaryota</taxon>
        <taxon>Fungi</taxon>
        <taxon>Dikarya</taxon>
        <taxon>Basidiomycota</taxon>
        <taxon>Agaricomycotina</taxon>
        <taxon>Agaricomycetes</taxon>
        <taxon>Auriculariales</taxon>
        <taxon>Exidiaceae</taxon>
        <taxon>Exidia</taxon>
    </lineage>
</organism>
<evidence type="ECO:0000313" key="3">
    <source>
        <dbReference type="EMBL" id="KZV81034.1"/>
    </source>
</evidence>
<dbReference type="Proteomes" id="UP000077266">
    <property type="component" value="Unassembled WGS sequence"/>
</dbReference>
<dbReference type="SUPFAM" id="SSF54768">
    <property type="entry name" value="dsRNA-binding domain-like"/>
    <property type="match status" value="1"/>
</dbReference>
<dbReference type="PROSITE" id="PS50137">
    <property type="entry name" value="DS_RBD"/>
    <property type="match status" value="1"/>
</dbReference>
<dbReference type="EMBL" id="KV426425">
    <property type="protein sequence ID" value="KZV81034.1"/>
    <property type="molecule type" value="Genomic_DNA"/>
</dbReference>
<name>A0A165BPV9_EXIGL</name>
<sequence>MATLTTSGTDNVGCVQRLNNYYQDKRIDVTKIKYLVTSNANDSAHTATLTLENYNPVKTYTGNGASKRAAREEAAKKALTALGVSTTST</sequence>
<evidence type="ECO:0000259" key="2">
    <source>
        <dbReference type="PROSITE" id="PS50137"/>
    </source>
</evidence>
<accession>A0A165BPV9</accession>
<proteinExistence type="predicted"/>
<keyword evidence="1" id="KW-0694">RNA-binding</keyword>
<dbReference type="Gene3D" id="3.30.160.20">
    <property type="match status" value="1"/>
</dbReference>
<keyword evidence="4" id="KW-1185">Reference proteome</keyword>
<dbReference type="InterPro" id="IPR014720">
    <property type="entry name" value="dsRBD_dom"/>
</dbReference>